<organism evidence="1 2">
    <name type="scientific">Symplocastrum torsivum CPER-KK1</name>
    <dbReference type="NCBI Taxonomy" id="450513"/>
    <lineage>
        <taxon>Bacteria</taxon>
        <taxon>Bacillati</taxon>
        <taxon>Cyanobacteriota</taxon>
        <taxon>Cyanophyceae</taxon>
        <taxon>Oscillatoriophycideae</taxon>
        <taxon>Oscillatoriales</taxon>
        <taxon>Microcoleaceae</taxon>
        <taxon>Symplocastrum</taxon>
    </lineage>
</organism>
<evidence type="ECO:0000313" key="1">
    <source>
        <dbReference type="EMBL" id="MBW4545100.1"/>
    </source>
</evidence>
<dbReference type="AlphaFoldDB" id="A0A951U9N5"/>
<protein>
    <submittedName>
        <fullName evidence="1">Uncharacterized protein</fullName>
    </submittedName>
</protein>
<accession>A0A951U9N5</accession>
<reference evidence="1" key="1">
    <citation type="submission" date="2021-05" db="EMBL/GenBank/DDBJ databases">
        <authorList>
            <person name="Pietrasiak N."/>
            <person name="Ward R."/>
            <person name="Stajich J.E."/>
            <person name="Kurbessoian T."/>
        </authorList>
    </citation>
    <scope>NUCLEOTIDE SEQUENCE</scope>
    <source>
        <strain evidence="1">CPER-KK1</strain>
    </source>
</reference>
<dbReference type="EMBL" id="JAHHIF010000013">
    <property type="protein sequence ID" value="MBW4545100.1"/>
    <property type="molecule type" value="Genomic_DNA"/>
</dbReference>
<evidence type="ECO:0000313" key="2">
    <source>
        <dbReference type="Proteomes" id="UP000753908"/>
    </source>
</evidence>
<reference evidence="1" key="2">
    <citation type="journal article" date="2022" name="Microbiol. Resour. Announc.">
        <title>Metagenome Sequencing to Explore Phylogenomics of Terrestrial Cyanobacteria.</title>
        <authorList>
            <person name="Ward R.D."/>
            <person name="Stajich J.E."/>
            <person name="Johansen J.R."/>
            <person name="Huntemann M."/>
            <person name="Clum A."/>
            <person name="Foster B."/>
            <person name="Foster B."/>
            <person name="Roux S."/>
            <person name="Palaniappan K."/>
            <person name="Varghese N."/>
            <person name="Mukherjee S."/>
            <person name="Reddy T.B.K."/>
            <person name="Daum C."/>
            <person name="Copeland A."/>
            <person name="Chen I.A."/>
            <person name="Ivanova N.N."/>
            <person name="Kyrpides N.C."/>
            <person name="Shapiro N."/>
            <person name="Eloe-Fadrosh E.A."/>
            <person name="Pietrasiak N."/>
        </authorList>
    </citation>
    <scope>NUCLEOTIDE SEQUENCE</scope>
    <source>
        <strain evidence="1">CPER-KK1</strain>
    </source>
</reference>
<gene>
    <name evidence="1" type="ORF">KME25_11730</name>
</gene>
<dbReference type="Proteomes" id="UP000753908">
    <property type="component" value="Unassembled WGS sequence"/>
</dbReference>
<sequence>MFNTVNFTLQNYTNRLENRTFFAQGKVPLRQIKEWGVGEEKISRFRNGIEAYGYLA</sequence>
<name>A0A951U9N5_9CYAN</name>
<comment type="caution">
    <text evidence="1">The sequence shown here is derived from an EMBL/GenBank/DDBJ whole genome shotgun (WGS) entry which is preliminary data.</text>
</comment>
<proteinExistence type="predicted"/>